<sequence length="117" mass="12062">MKRHVLWLTLLGVLGITSLGCGPGAPDGWEPPPGETSEALSAEEVSSEETGDAEFARNCMTTCTGITSSGSACGVVGFGSTTFLGGCRKACRFARRDADAKAATYGCQLQQCSESCS</sequence>
<evidence type="ECO:0000313" key="4">
    <source>
        <dbReference type="Proteomes" id="UP000663090"/>
    </source>
</evidence>
<keyword evidence="4" id="KW-1185">Reference proteome</keyword>
<dbReference type="PROSITE" id="PS51257">
    <property type="entry name" value="PROKAR_LIPOPROTEIN"/>
    <property type="match status" value="1"/>
</dbReference>
<evidence type="ECO:0000256" key="2">
    <source>
        <dbReference type="SAM" id="SignalP"/>
    </source>
</evidence>
<accession>A0ABX7NI76</accession>
<dbReference type="EMBL" id="CP071091">
    <property type="protein sequence ID" value="QSQ17086.1"/>
    <property type="molecule type" value="Genomic_DNA"/>
</dbReference>
<evidence type="ECO:0000313" key="3">
    <source>
        <dbReference type="EMBL" id="QSQ17086.1"/>
    </source>
</evidence>
<feature type="signal peptide" evidence="2">
    <location>
        <begin position="1"/>
        <end position="21"/>
    </location>
</feature>
<dbReference type="Proteomes" id="UP000663090">
    <property type="component" value="Chromosome"/>
</dbReference>
<dbReference type="RefSeq" id="WP_206718721.1">
    <property type="nucleotide sequence ID" value="NZ_CP071091.1"/>
</dbReference>
<keyword evidence="2" id="KW-0732">Signal</keyword>
<feature type="compositionally biased region" description="Low complexity" evidence="1">
    <location>
        <begin position="35"/>
        <end position="44"/>
    </location>
</feature>
<proteinExistence type="predicted"/>
<name>A0ABX7NI76_9BACT</name>
<evidence type="ECO:0008006" key="5">
    <source>
        <dbReference type="Google" id="ProtNLM"/>
    </source>
</evidence>
<reference evidence="3 4" key="1">
    <citation type="submission" date="2021-02" db="EMBL/GenBank/DDBJ databases">
        <title>De Novo genome assembly of isolated myxobacteria.</title>
        <authorList>
            <person name="Stevens D.C."/>
        </authorList>
    </citation>
    <scope>NUCLEOTIDE SEQUENCE [LARGE SCALE GENOMIC DNA]</scope>
    <source>
        <strain evidence="3 4">SCHIC003</strain>
    </source>
</reference>
<feature type="region of interest" description="Disordered" evidence="1">
    <location>
        <begin position="24"/>
        <end position="52"/>
    </location>
</feature>
<gene>
    <name evidence="3" type="ORF">JY572_13935</name>
</gene>
<protein>
    <recommendedName>
        <fullName evidence="5">Lipoprotein</fullName>
    </recommendedName>
</protein>
<evidence type="ECO:0000256" key="1">
    <source>
        <dbReference type="SAM" id="MobiDB-lite"/>
    </source>
</evidence>
<organism evidence="3 4">
    <name type="scientific">Myxococcus landrumensis</name>
    <dbReference type="NCBI Taxonomy" id="2813577"/>
    <lineage>
        <taxon>Bacteria</taxon>
        <taxon>Pseudomonadati</taxon>
        <taxon>Myxococcota</taxon>
        <taxon>Myxococcia</taxon>
        <taxon>Myxococcales</taxon>
        <taxon>Cystobacterineae</taxon>
        <taxon>Myxococcaceae</taxon>
        <taxon>Myxococcus</taxon>
    </lineage>
</organism>
<feature type="chain" id="PRO_5045659149" description="Lipoprotein" evidence="2">
    <location>
        <begin position="22"/>
        <end position="117"/>
    </location>
</feature>